<evidence type="ECO:0000256" key="4">
    <source>
        <dbReference type="PIRSR" id="PIRSR001430-1"/>
    </source>
</evidence>
<dbReference type="PANTHER" id="PTHR11142">
    <property type="entry name" value="PSEUDOURIDYLATE SYNTHASE"/>
    <property type="match status" value="1"/>
</dbReference>
<reference evidence="8 9" key="1">
    <citation type="submission" date="2024-05" db="EMBL/GenBank/DDBJ databases">
        <title>Genetic variation in Jamaican populations of the coffee berry borer (Hypothenemus hampei).</title>
        <authorList>
            <person name="Errbii M."/>
            <person name="Myrie A."/>
        </authorList>
    </citation>
    <scope>NUCLEOTIDE SEQUENCE [LARGE SCALE GENOMIC DNA]</scope>
    <source>
        <strain evidence="8">JA-Hopewell-2020-01-JO</strain>
        <tissue evidence="8">Whole body</tissue>
    </source>
</reference>
<comment type="caution">
    <text evidence="8">The sequence shown here is derived from an EMBL/GenBank/DDBJ whole genome shotgun (WGS) entry which is preliminary data.</text>
</comment>
<keyword evidence="9" id="KW-1185">Reference proteome</keyword>
<gene>
    <name evidence="8" type="ORF">ABEB36_012019</name>
</gene>
<evidence type="ECO:0000256" key="2">
    <source>
        <dbReference type="ARBA" id="ARBA00022694"/>
    </source>
</evidence>
<dbReference type="InterPro" id="IPR001406">
    <property type="entry name" value="PsdUridine_synth_TruA"/>
</dbReference>
<protein>
    <recommendedName>
        <fullName evidence="6">tRNA pseudouridine synthase</fullName>
        <ecNumber evidence="6">5.4.99.12</ecNumber>
    </recommendedName>
</protein>
<keyword evidence="3 6" id="KW-0413">Isomerase</keyword>
<evidence type="ECO:0000256" key="6">
    <source>
        <dbReference type="RuleBase" id="RU003792"/>
    </source>
</evidence>
<feature type="active site" description="Nucleophile" evidence="4">
    <location>
        <position position="63"/>
    </location>
</feature>
<dbReference type="GO" id="GO:0008033">
    <property type="term" value="P:tRNA processing"/>
    <property type="evidence" value="ECO:0007669"/>
    <property type="project" value="UniProtKB-KW"/>
</dbReference>
<dbReference type="Pfam" id="PF01416">
    <property type="entry name" value="PseudoU_synth_1"/>
    <property type="match status" value="1"/>
</dbReference>
<dbReference type="InterPro" id="IPR020094">
    <property type="entry name" value="TruA/RsuA/RluB/E/F_N"/>
</dbReference>
<evidence type="ECO:0000256" key="3">
    <source>
        <dbReference type="ARBA" id="ARBA00023235"/>
    </source>
</evidence>
<comment type="similarity">
    <text evidence="1 6">Belongs to the tRNA pseudouridine synthase TruA family.</text>
</comment>
<feature type="domain" description="Pseudouridine synthase I TruA alpha/beta" evidence="7">
    <location>
        <begin position="172"/>
        <end position="299"/>
    </location>
</feature>
<comment type="catalytic activity">
    <reaction evidence="6">
        <text>uridine(38/39/40) in tRNA = pseudouridine(38/39/40) in tRNA</text>
        <dbReference type="Rhea" id="RHEA:22376"/>
        <dbReference type="Rhea" id="RHEA-COMP:10085"/>
        <dbReference type="Rhea" id="RHEA-COMP:10087"/>
        <dbReference type="ChEBI" id="CHEBI:65314"/>
        <dbReference type="ChEBI" id="CHEBI:65315"/>
        <dbReference type="EC" id="5.4.99.12"/>
    </reaction>
</comment>
<dbReference type="EMBL" id="JBDJPC010000009">
    <property type="protein sequence ID" value="KAL1491418.1"/>
    <property type="molecule type" value="Genomic_DNA"/>
</dbReference>
<evidence type="ECO:0000259" key="7">
    <source>
        <dbReference type="Pfam" id="PF01416"/>
    </source>
</evidence>
<accession>A0ABD1E9U6</accession>
<dbReference type="HAMAP" id="MF_00171">
    <property type="entry name" value="TruA"/>
    <property type="match status" value="1"/>
</dbReference>
<organism evidence="8 9">
    <name type="scientific">Hypothenemus hampei</name>
    <name type="common">Coffee berry borer</name>
    <dbReference type="NCBI Taxonomy" id="57062"/>
    <lineage>
        <taxon>Eukaryota</taxon>
        <taxon>Metazoa</taxon>
        <taxon>Ecdysozoa</taxon>
        <taxon>Arthropoda</taxon>
        <taxon>Hexapoda</taxon>
        <taxon>Insecta</taxon>
        <taxon>Pterygota</taxon>
        <taxon>Neoptera</taxon>
        <taxon>Endopterygota</taxon>
        <taxon>Coleoptera</taxon>
        <taxon>Polyphaga</taxon>
        <taxon>Cucujiformia</taxon>
        <taxon>Curculionidae</taxon>
        <taxon>Scolytinae</taxon>
        <taxon>Hypothenemus</taxon>
    </lineage>
</organism>
<dbReference type="Gene3D" id="3.30.70.660">
    <property type="entry name" value="Pseudouridine synthase I, catalytic domain, C-terminal subdomain"/>
    <property type="match status" value="1"/>
</dbReference>
<keyword evidence="2 6" id="KW-0819">tRNA processing</keyword>
<dbReference type="SUPFAM" id="SSF55120">
    <property type="entry name" value="Pseudouridine synthase"/>
    <property type="match status" value="1"/>
</dbReference>
<evidence type="ECO:0000256" key="1">
    <source>
        <dbReference type="ARBA" id="ARBA00009375"/>
    </source>
</evidence>
<dbReference type="EC" id="5.4.99.12" evidence="6"/>
<evidence type="ECO:0000313" key="8">
    <source>
        <dbReference type="EMBL" id="KAL1491418.1"/>
    </source>
</evidence>
<evidence type="ECO:0000313" key="9">
    <source>
        <dbReference type="Proteomes" id="UP001566132"/>
    </source>
</evidence>
<dbReference type="Gene3D" id="3.30.70.580">
    <property type="entry name" value="Pseudouridine synthase I, catalytic domain, N-terminal subdomain"/>
    <property type="match status" value="1"/>
</dbReference>
<sequence length="299" mass="34589">MCSRRFFMHFGYIGTTFIGSQRQVKGGNPRPPDYNTVQGMLEIGLKRLNPYFDTVVFMASRTDSGVHALNATCHFDLQRLITETMFEPTDITHGLNLFFIKNETPIRVIKTQVVPDDFHSRNCAKSRTYLYRTLIGLGEKGTASTHFVPIEASNRANFYCTENFDIEMMRKAAKMFEGFHDFRTFMGKVQDSNRITRREIFSIEILERKMEDFTYSDRFSWPAIAETRKSNIILDIYFNGKGFLYKQVRRTTATLLSAGAGRITLKDIQFMLQVPSKHSWNSQIKTVPGYGLYLCNIEY</sequence>
<dbReference type="Proteomes" id="UP001566132">
    <property type="component" value="Unassembled WGS sequence"/>
</dbReference>
<dbReference type="PANTHER" id="PTHR11142:SF0">
    <property type="entry name" value="TRNA PSEUDOURIDINE SYNTHASE-LIKE 1"/>
    <property type="match status" value="1"/>
</dbReference>
<feature type="binding site" evidence="5">
    <location>
        <position position="129"/>
    </location>
    <ligand>
        <name>substrate</name>
    </ligand>
</feature>
<proteinExistence type="inferred from homology"/>
<dbReference type="PIRSF" id="PIRSF001430">
    <property type="entry name" value="tRNA_psdUrid_synth"/>
    <property type="match status" value="1"/>
</dbReference>
<dbReference type="InterPro" id="IPR020103">
    <property type="entry name" value="PsdUridine_synth_cat_dom_sf"/>
</dbReference>
<evidence type="ECO:0000256" key="5">
    <source>
        <dbReference type="PIRSR" id="PIRSR001430-2"/>
    </source>
</evidence>
<dbReference type="AlphaFoldDB" id="A0ABD1E9U6"/>
<dbReference type="InterPro" id="IPR020097">
    <property type="entry name" value="PsdUridine_synth_TruA_a/b_dom"/>
</dbReference>
<dbReference type="GO" id="GO:0160147">
    <property type="term" value="F:tRNA pseudouridine(38-40) synthase activity"/>
    <property type="evidence" value="ECO:0007669"/>
    <property type="project" value="UniProtKB-EC"/>
</dbReference>
<dbReference type="InterPro" id="IPR020095">
    <property type="entry name" value="PsdUridine_synth_TruA_C"/>
</dbReference>
<name>A0ABD1E9U6_HYPHA</name>